<comment type="caution">
    <text evidence="4">The sequence shown here is derived from an EMBL/GenBank/DDBJ whole genome shotgun (WGS) entry which is preliminary data.</text>
</comment>
<dbReference type="InterPro" id="IPR029021">
    <property type="entry name" value="Prot-tyrosine_phosphatase-like"/>
</dbReference>
<dbReference type="AlphaFoldDB" id="A0A3M8DNG7"/>
<dbReference type="OrthoDB" id="2081133at2"/>
<dbReference type="GO" id="GO:0008330">
    <property type="term" value="F:protein tyrosine/threonine phosphatase activity"/>
    <property type="evidence" value="ECO:0007669"/>
    <property type="project" value="TreeGrafter"/>
</dbReference>
<gene>
    <name evidence="4" type="ORF">EDM56_10560</name>
</gene>
<dbReference type="Proteomes" id="UP000271031">
    <property type="component" value="Unassembled WGS sequence"/>
</dbReference>
<dbReference type="GO" id="GO:0033550">
    <property type="term" value="F:MAP kinase tyrosine phosphatase activity"/>
    <property type="evidence" value="ECO:0007669"/>
    <property type="project" value="TreeGrafter"/>
</dbReference>
<evidence type="ECO:0000259" key="3">
    <source>
        <dbReference type="PROSITE" id="PS50056"/>
    </source>
</evidence>
<name>A0A3M8DNG7_9BACL</name>
<dbReference type="InterPro" id="IPR000340">
    <property type="entry name" value="Dual-sp_phosphatase_cat-dom"/>
</dbReference>
<dbReference type="GO" id="GO:0017017">
    <property type="term" value="F:MAP kinase tyrosine/serine/threonine phosphatase activity"/>
    <property type="evidence" value="ECO:0007669"/>
    <property type="project" value="TreeGrafter"/>
</dbReference>
<feature type="domain" description="Tyrosine specific protein phosphatases" evidence="3">
    <location>
        <begin position="95"/>
        <end position="152"/>
    </location>
</feature>
<dbReference type="RefSeq" id="WP_122917873.1">
    <property type="nucleotide sequence ID" value="NZ_RHHQ01000008.1"/>
</dbReference>
<keyword evidence="1" id="KW-0378">Hydrolase</keyword>
<dbReference type="EMBL" id="RHHQ01000008">
    <property type="protein sequence ID" value="RNB89618.1"/>
    <property type="molecule type" value="Genomic_DNA"/>
</dbReference>
<dbReference type="InterPro" id="IPR000387">
    <property type="entry name" value="Tyr_Pase_dom"/>
</dbReference>
<sequence length="173" mass="20268">MIHQPPDWDSKFGYSEILKEQLYIGGEDDIDELLYGTIESRNLNGKGSFFESPMPQIDTWIDLRDHRPNNRKIYIPTEVEYFSLPFADGSYIEAEQILPKAKEVLTNKLNNGNRVLVTCHQGRSRSALLVLWYLAETLGSYSEAFKVLKDKRYIIKPDRNFSPFLEEWKRIYL</sequence>
<dbReference type="SUPFAM" id="SSF52799">
    <property type="entry name" value="(Phosphotyrosine protein) phosphatases II"/>
    <property type="match status" value="1"/>
</dbReference>
<evidence type="ECO:0000256" key="1">
    <source>
        <dbReference type="ARBA" id="ARBA00022801"/>
    </source>
</evidence>
<dbReference type="SMART" id="SM00195">
    <property type="entry name" value="DSPc"/>
    <property type="match status" value="1"/>
</dbReference>
<dbReference type="PROSITE" id="PS50056">
    <property type="entry name" value="TYR_PHOSPHATASE_2"/>
    <property type="match status" value="1"/>
</dbReference>
<protein>
    <recommendedName>
        <fullName evidence="3">Tyrosine specific protein phosphatases domain-containing protein</fullName>
    </recommendedName>
</protein>
<keyword evidence="5" id="KW-1185">Reference proteome</keyword>
<evidence type="ECO:0000313" key="4">
    <source>
        <dbReference type="EMBL" id="RNB89618.1"/>
    </source>
</evidence>
<dbReference type="Pfam" id="PF00782">
    <property type="entry name" value="DSPc"/>
    <property type="match status" value="1"/>
</dbReference>
<dbReference type="InterPro" id="IPR020422">
    <property type="entry name" value="TYR_PHOSPHATASE_DUAL_dom"/>
</dbReference>
<reference evidence="4 5" key="1">
    <citation type="submission" date="2018-10" db="EMBL/GenBank/DDBJ databases">
        <title>Phylogenomics of Brevibacillus.</title>
        <authorList>
            <person name="Dunlap C."/>
        </authorList>
    </citation>
    <scope>NUCLEOTIDE SEQUENCE [LARGE SCALE GENOMIC DNA]</scope>
    <source>
        <strain evidence="4 5">JCM 15716</strain>
    </source>
</reference>
<dbReference type="PANTHER" id="PTHR10159:SF519">
    <property type="entry name" value="DUAL SPECIFICITY PROTEIN PHOSPHATASE MPK3"/>
    <property type="match status" value="1"/>
</dbReference>
<organism evidence="4 5">
    <name type="scientific">Brevibacillus fluminis</name>
    <dbReference type="NCBI Taxonomy" id="511487"/>
    <lineage>
        <taxon>Bacteria</taxon>
        <taxon>Bacillati</taxon>
        <taxon>Bacillota</taxon>
        <taxon>Bacilli</taxon>
        <taxon>Bacillales</taxon>
        <taxon>Paenibacillaceae</taxon>
        <taxon>Brevibacillus</taxon>
    </lineage>
</organism>
<dbReference type="Gene3D" id="3.90.190.10">
    <property type="entry name" value="Protein tyrosine phosphatase superfamily"/>
    <property type="match status" value="1"/>
</dbReference>
<proteinExistence type="predicted"/>
<accession>A0A3M8DNG7</accession>
<dbReference type="PANTHER" id="PTHR10159">
    <property type="entry name" value="DUAL SPECIFICITY PROTEIN PHOSPHATASE"/>
    <property type="match status" value="1"/>
</dbReference>
<dbReference type="GO" id="GO:0005737">
    <property type="term" value="C:cytoplasm"/>
    <property type="evidence" value="ECO:0007669"/>
    <property type="project" value="TreeGrafter"/>
</dbReference>
<evidence type="ECO:0000313" key="5">
    <source>
        <dbReference type="Proteomes" id="UP000271031"/>
    </source>
</evidence>
<dbReference type="CDD" id="cd14498">
    <property type="entry name" value="DSP"/>
    <property type="match status" value="1"/>
</dbReference>
<evidence type="ECO:0000256" key="2">
    <source>
        <dbReference type="ARBA" id="ARBA00022912"/>
    </source>
</evidence>
<keyword evidence="2" id="KW-0904">Protein phosphatase</keyword>